<accession>A0A285R007</accession>
<protein>
    <submittedName>
        <fullName evidence="3">Uncharacterized conserved protein YecT, DUF1311 family</fullName>
    </submittedName>
</protein>
<evidence type="ECO:0000313" key="3">
    <source>
        <dbReference type="EMBL" id="SOB87485.1"/>
    </source>
</evidence>
<dbReference type="AlphaFoldDB" id="A0A285R007"/>
<feature type="signal peptide" evidence="1">
    <location>
        <begin position="1"/>
        <end position="22"/>
    </location>
</feature>
<name>A0A285R007_9SPHN</name>
<feature type="domain" description="Lysozyme inhibitor LprI-like N-terminal" evidence="2">
    <location>
        <begin position="22"/>
        <end position="110"/>
    </location>
</feature>
<keyword evidence="1" id="KW-0732">Signal</keyword>
<evidence type="ECO:0000256" key="1">
    <source>
        <dbReference type="SAM" id="SignalP"/>
    </source>
</evidence>
<dbReference type="PANTHER" id="PTHR39176:SF1">
    <property type="entry name" value="PERIPLASMIC PROTEIN"/>
    <property type="match status" value="1"/>
</dbReference>
<sequence>MRPPMTLALIVTLASAAPAPLAAQTQMALNTDAARKAKAADRDLNQTYTALMTKASPAAKQLLRASQRHWIAFRDAECRFVASGVSGGSVQPMVVAGCMERLTNDRLRQLRQLNRCEEGDLACPIR</sequence>
<dbReference type="InterPro" id="IPR009739">
    <property type="entry name" value="LprI-like_N"/>
</dbReference>
<organism evidence="3 4">
    <name type="scientific">Sphingomonas guangdongensis</name>
    <dbReference type="NCBI Taxonomy" id="1141890"/>
    <lineage>
        <taxon>Bacteria</taxon>
        <taxon>Pseudomonadati</taxon>
        <taxon>Pseudomonadota</taxon>
        <taxon>Alphaproteobacteria</taxon>
        <taxon>Sphingomonadales</taxon>
        <taxon>Sphingomonadaceae</taxon>
        <taxon>Sphingomonas</taxon>
    </lineage>
</organism>
<proteinExistence type="predicted"/>
<dbReference type="OrthoDB" id="7340239at2"/>
<dbReference type="Pfam" id="PF07007">
    <property type="entry name" value="LprI"/>
    <property type="match status" value="1"/>
</dbReference>
<evidence type="ECO:0000259" key="2">
    <source>
        <dbReference type="Pfam" id="PF07007"/>
    </source>
</evidence>
<dbReference type="Proteomes" id="UP000219494">
    <property type="component" value="Unassembled WGS sequence"/>
</dbReference>
<dbReference type="EMBL" id="OBMI01000003">
    <property type="protein sequence ID" value="SOB87485.1"/>
    <property type="molecule type" value="Genomic_DNA"/>
</dbReference>
<gene>
    <name evidence="3" type="ORF">SAMN06297144_2617</name>
</gene>
<evidence type="ECO:0000313" key="4">
    <source>
        <dbReference type="Proteomes" id="UP000219494"/>
    </source>
</evidence>
<keyword evidence="4" id="KW-1185">Reference proteome</keyword>
<dbReference type="Gene3D" id="1.20.1270.180">
    <property type="match status" value="1"/>
</dbReference>
<feature type="chain" id="PRO_5012289783" evidence="1">
    <location>
        <begin position="23"/>
        <end position="126"/>
    </location>
</feature>
<dbReference type="PANTHER" id="PTHR39176">
    <property type="entry name" value="PERIPLASMIC PROTEIN-RELATED"/>
    <property type="match status" value="1"/>
</dbReference>
<reference evidence="3 4" key="1">
    <citation type="submission" date="2017-07" db="EMBL/GenBank/DDBJ databases">
        <authorList>
            <person name="Sun Z.S."/>
            <person name="Albrecht U."/>
            <person name="Echele G."/>
            <person name="Lee C.C."/>
        </authorList>
    </citation>
    <scope>NUCLEOTIDE SEQUENCE [LARGE SCALE GENOMIC DNA]</scope>
    <source>
        <strain evidence="3 4">CGMCC 1.12672</strain>
    </source>
</reference>